<proteinExistence type="predicted"/>
<accession>A0A493THL1</accession>
<dbReference type="Proteomes" id="UP000016666">
    <property type="component" value="Unassembled WGS sequence"/>
</dbReference>
<dbReference type="Ensembl" id="ENSAPLT00000024904.1">
    <property type="protein sequence ID" value="ENSAPLP00000025386.1"/>
    <property type="gene ID" value="ENSAPLG00000025080.1"/>
</dbReference>
<reference evidence="1" key="3">
    <citation type="submission" date="2025-09" db="UniProtKB">
        <authorList>
            <consortium name="Ensembl"/>
        </authorList>
    </citation>
    <scope>IDENTIFICATION</scope>
</reference>
<dbReference type="GeneTree" id="ENSGT01040000244552"/>
<dbReference type="AlphaFoldDB" id="A0A493THL1"/>
<keyword evidence="2" id="KW-1185">Reference proteome</keyword>
<name>A0A493THL1_ANAPP</name>
<protein>
    <submittedName>
        <fullName evidence="1">Uncharacterized protein</fullName>
    </submittedName>
</protein>
<organism evidence="1 2">
    <name type="scientific">Anas platyrhynchos platyrhynchos</name>
    <name type="common">Northern mallard</name>
    <dbReference type="NCBI Taxonomy" id="8840"/>
    <lineage>
        <taxon>Eukaryota</taxon>
        <taxon>Metazoa</taxon>
        <taxon>Chordata</taxon>
        <taxon>Craniata</taxon>
        <taxon>Vertebrata</taxon>
        <taxon>Euteleostomi</taxon>
        <taxon>Archelosauria</taxon>
        <taxon>Archosauria</taxon>
        <taxon>Dinosauria</taxon>
        <taxon>Saurischia</taxon>
        <taxon>Theropoda</taxon>
        <taxon>Coelurosauria</taxon>
        <taxon>Aves</taxon>
        <taxon>Neognathae</taxon>
        <taxon>Galloanserae</taxon>
        <taxon>Anseriformes</taxon>
        <taxon>Anatidae</taxon>
        <taxon>Anatinae</taxon>
        <taxon>Anas</taxon>
    </lineage>
</organism>
<evidence type="ECO:0000313" key="1">
    <source>
        <dbReference type="Ensembl" id="ENSAPLP00000025386.1"/>
    </source>
</evidence>
<evidence type="ECO:0000313" key="2">
    <source>
        <dbReference type="Proteomes" id="UP000016666"/>
    </source>
</evidence>
<reference evidence="1" key="2">
    <citation type="submission" date="2025-08" db="UniProtKB">
        <authorList>
            <consortium name="Ensembl"/>
        </authorList>
    </citation>
    <scope>IDENTIFICATION</scope>
</reference>
<reference evidence="2" key="1">
    <citation type="submission" date="2017-10" db="EMBL/GenBank/DDBJ databases">
        <title>A new Pekin duck reference genome.</title>
        <authorList>
            <person name="Hou Z.-C."/>
            <person name="Zhou Z.-K."/>
            <person name="Zhu F."/>
            <person name="Hou S.-S."/>
        </authorList>
    </citation>
    <scope>NUCLEOTIDE SEQUENCE [LARGE SCALE GENOMIC DNA]</scope>
</reference>
<sequence length="40" mass="4542">MATESPRRPSRCTGGAVVRPQAVTFVVYLHNFVEQTPRWP</sequence>